<comment type="caution">
    <text evidence="1">The sequence shown here is derived from an EMBL/GenBank/DDBJ whole genome shotgun (WGS) entry which is preliminary data.</text>
</comment>
<dbReference type="Proteomes" id="UP000651333">
    <property type="component" value="Unassembled WGS sequence"/>
</dbReference>
<protein>
    <submittedName>
        <fullName evidence="1">Uncharacterized protein</fullName>
    </submittedName>
</protein>
<gene>
    <name evidence="1" type="ORF">IMAU30003_01541</name>
</gene>
<accession>A0A9Q5C876</accession>
<dbReference type="EMBL" id="WCHB01000053">
    <property type="protein sequence ID" value="NRO35291.1"/>
    <property type="molecule type" value="Genomic_DNA"/>
</dbReference>
<reference evidence="1" key="1">
    <citation type="submission" date="2019-09" db="EMBL/GenBank/DDBJ databases">
        <title>Comparative genomic analysis of Lactobacillus helveticus.</title>
        <authorList>
            <person name="Zhang H."/>
            <person name="Chen Y."/>
            <person name="Zhong Z."/>
        </authorList>
    </citation>
    <scope>NUCLEOTIDE SEQUENCE</scope>
    <source>
        <strain evidence="1">IMAU30003</strain>
    </source>
</reference>
<organism evidence="1 2">
    <name type="scientific">Lactobacillus helveticus</name>
    <name type="common">Lactobacillus suntoryeus</name>
    <dbReference type="NCBI Taxonomy" id="1587"/>
    <lineage>
        <taxon>Bacteria</taxon>
        <taxon>Bacillati</taxon>
        <taxon>Bacillota</taxon>
        <taxon>Bacilli</taxon>
        <taxon>Lactobacillales</taxon>
        <taxon>Lactobacillaceae</taxon>
        <taxon>Lactobacillus</taxon>
    </lineage>
</organism>
<dbReference type="RefSeq" id="WP_173007243.1">
    <property type="nucleotide sequence ID" value="NZ_WCHB01000053.1"/>
</dbReference>
<proteinExistence type="predicted"/>
<sequence length="53" mass="5991">MDLAHISKLKLVLEKAVPGNISQKRVNDAYQKFISNDNKEAAYYSDPINPNDL</sequence>
<dbReference type="AlphaFoldDB" id="A0A9Q5C876"/>
<evidence type="ECO:0000313" key="2">
    <source>
        <dbReference type="Proteomes" id="UP000651333"/>
    </source>
</evidence>
<evidence type="ECO:0000313" key="1">
    <source>
        <dbReference type="EMBL" id="NRO35291.1"/>
    </source>
</evidence>
<name>A0A9Q5C876_LACHE</name>